<dbReference type="InterPro" id="IPR053967">
    <property type="entry name" value="LlgE_F_G-like_D1"/>
</dbReference>
<dbReference type="Gene3D" id="2.60.98.20">
    <property type="entry name" value="Flagellar hook protein FlgE"/>
    <property type="match status" value="1"/>
</dbReference>
<gene>
    <name evidence="10" type="primary">flgE</name>
    <name evidence="10" type="ORF">ASN18_1779</name>
</gene>
<dbReference type="NCBIfam" id="TIGR02490">
    <property type="entry name" value="flgF"/>
    <property type="match status" value="1"/>
</dbReference>
<sequence length="448" mass="46877">MISSLWSAVSGMTSTGTALDVVSNNISNMNTSGYKANRANFGDVLSQYVGTYNGQIGQGTQVISVSTFFTQGSLINTGNVYDMAVDGDGFFVVKDTSTGATMYTRAGAFNVDKNGYLITSSGMRVQGYMGTDVNATSSNTNNGILTNIKIQSNISMAQRTTLVTTGVNLNSHASVVSAAFTLDGNGDGINNDPANYSYSRTTTVYDSQGGSHEVTGYFTKLGDNSWEVHYAYQAGNNPSTTASSPILTMATGTTQTLTFNTSGALVSDGTSSTSNTNPTLYFDFGTSVASPQGIVFDYGKSINEGGIGFSGTTQLAEANQMISSSQNGYAAGSVKSVTISDDGVITATLSNGQIATLGQMALARFNSEEKLTKISGNMYMASKDSGTPIVNIANSDGLGRVVSGSLEASNVDLSTEFVNMISYQRSFEANSKGIQTVNEMLQTLNSLK</sequence>
<dbReference type="SUPFAM" id="SSF117143">
    <property type="entry name" value="Flagellar hook protein flgE"/>
    <property type="match status" value="1"/>
</dbReference>
<evidence type="ECO:0000256" key="2">
    <source>
        <dbReference type="ARBA" id="ARBA00009677"/>
    </source>
</evidence>
<dbReference type="PANTHER" id="PTHR30435:SF1">
    <property type="entry name" value="FLAGELLAR HOOK PROTEIN FLGE"/>
    <property type="match status" value="1"/>
</dbReference>
<reference evidence="10 11" key="1">
    <citation type="submission" date="2015-11" db="EMBL/GenBank/DDBJ databases">
        <authorList>
            <person name="Lin W."/>
        </authorList>
    </citation>
    <scope>NUCLEOTIDE SEQUENCE [LARGE SCALE GENOMIC DNA]</scope>
    <source>
        <strain evidence="10 11">HCH-1</strain>
    </source>
</reference>
<dbReference type="InterPro" id="IPR010930">
    <property type="entry name" value="Flg_bb/hook_C_dom"/>
</dbReference>
<keyword evidence="10" id="KW-0969">Cilium</keyword>
<evidence type="ECO:0000256" key="3">
    <source>
        <dbReference type="ARBA" id="ARBA00019015"/>
    </source>
</evidence>
<organism evidence="10 11">
    <name type="scientific">Candidatus Magnetominusculus xianensis</name>
    <dbReference type="NCBI Taxonomy" id="1748249"/>
    <lineage>
        <taxon>Bacteria</taxon>
        <taxon>Pseudomonadati</taxon>
        <taxon>Nitrospirota</taxon>
        <taxon>Nitrospiria</taxon>
        <taxon>Nitrospirales</taxon>
        <taxon>Nitrospiraceae</taxon>
        <taxon>Candidatus Magnetominusculus</taxon>
    </lineage>
</organism>
<dbReference type="InterPro" id="IPR037058">
    <property type="entry name" value="Falgellar_hook_FlgE_sf"/>
</dbReference>
<feature type="domain" description="Flagellar hook protein FlgE D2" evidence="8">
    <location>
        <begin position="191"/>
        <end position="329"/>
    </location>
</feature>
<keyword evidence="4 5" id="KW-0975">Bacterial flagellum</keyword>
<dbReference type="Proteomes" id="UP000060487">
    <property type="component" value="Unassembled WGS sequence"/>
</dbReference>
<dbReference type="Pfam" id="PF07559">
    <property type="entry name" value="FlgE_D2"/>
    <property type="match status" value="1"/>
</dbReference>
<dbReference type="PROSITE" id="PS00588">
    <property type="entry name" value="FLAGELLA_BB_ROD"/>
    <property type="match status" value="1"/>
</dbReference>
<evidence type="ECO:0000259" key="9">
    <source>
        <dbReference type="Pfam" id="PF22692"/>
    </source>
</evidence>
<keyword evidence="11" id="KW-1185">Reference proteome</keyword>
<evidence type="ECO:0000256" key="1">
    <source>
        <dbReference type="ARBA" id="ARBA00004117"/>
    </source>
</evidence>
<evidence type="ECO:0000313" key="10">
    <source>
        <dbReference type="EMBL" id="KWT85131.1"/>
    </source>
</evidence>
<dbReference type="InterPro" id="IPR019776">
    <property type="entry name" value="Flagellar_basal_body_rod_CS"/>
</dbReference>
<proteinExistence type="inferred from homology"/>
<comment type="similarity">
    <text evidence="2 5">Belongs to the flagella basal body rod proteins family.</text>
</comment>
<evidence type="ECO:0000256" key="4">
    <source>
        <dbReference type="ARBA" id="ARBA00023143"/>
    </source>
</evidence>
<evidence type="ECO:0000313" key="11">
    <source>
        <dbReference type="Proteomes" id="UP000060487"/>
    </source>
</evidence>
<dbReference type="InterPro" id="IPR011491">
    <property type="entry name" value="FlgE_D2"/>
</dbReference>
<evidence type="ECO:0000259" key="7">
    <source>
        <dbReference type="Pfam" id="PF06429"/>
    </source>
</evidence>
<feature type="domain" description="Flagellar basal body rod protein N-terminal" evidence="6">
    <location>
        <begin position="7"/>
        <end position="35"/>
    </location>
</feature>
<evidence type="ECO:0000259" key="8">
    <source>
        <dbReference type="Pfam" id="PF07559"/>
    </source>
</evidence>
<evidence type="ECO:0000256" key="5">
    <source>
        <dbReference type="RuleBase" id="RU362116"/>
    </source>
</evidence>
<dbReference type="RefSeq" id="WP_085052396.1">
    <property type="nucleotide sequence ID" value="NZ_LNQR01000064.1"/>
</dbReference>
<accession>A0ABR5SJ94</accession>
<dbReference type="NCBIfam" id="TIGR03506">
    <property type="entry name" value="FlgEFG_subfam"/>
    <property type="match status" value="1"/>
</dbReference>
<protein>
    <recommendedName>
        <fullName evidence="3">Flagellar hook protein FlgE</fullName>
    </recommendedName>
</protein>
<dbReference type="Pfam" id="PF00460">
    <property type="entry name" value="Flg_bb_rod"/>
    <property type="match status" value="1"/>
</dbReference>
<feature type="domain" description="Flagellar basal-body/hook protein C-terminal" evidence="7">
    <location>
        <begin position="403"/>
        <end position="447"/>
    </location>
</feature>
<dbReference type="PANTHER" id="PTHR30435">
    <property type="entry name" value="FLAGELLAR PROTEIN"/>
    <property type="match status" value="1"/>
</dbReference>
<dbReference type="EMBL" id="LNQR01000064">
    <property type="protein sequence ID" value="KWT85131.1"/>
    <property type="molecule type" value="Genomic_DNA"/>
</dbReference>
<keyword evidence="10" id="KW-0282">Flagellum</keyword>
<dbReference type="InterPro" id="IPR012836">
    <property type="entry name" value="FlgF"/>
</dbReference>
<dbReference type="InterPro" id="IPR001444">
    <property type="entry name" value="Flag_bb_rod_N"/>
</dbReference>
<comment type="caution">
    <text evidence="10">The sequence shown here is derived from an EMBL/GenBank/DDBJ whole genome shotgun (WGS) entry which is preliminary data.</text>
</comment>
<dbReference type="InterPro" id="IPR037925">
    <property type="entry name" value="FlgE/F/G-like"/>
</dbReference>
<dbReference type="InterPro" id="IPR020013">
    <property type="entry name" value="Flagellar_FlgE/F/G"/>
</dbReference>
<keyword evidence="10" id="KW-0966">Cell projection</keyword>
<dbReference type="Pfam" id="PF06429">
    <property type="entry name" value="Flg_bbr_C"/>
    <property type="match status" value="1"/>
</dbReference>
<name>A0ABR5SJ94_9BACT</name>
<evidence type="ECO:0000259" key="6">
    <source>
        <dbReference type="Pfam" id="PF00460"/>
    </source>
</evidence>
<comment type="subcellular location">
    <subcellularLocation>
        <location evidence="1 5">Bacterial flagellum basal body</location>
    </subcellularLocation>
</comment>
<feature type="domain" description="Flagellar hook protein FlgE/F/G-like D1" evidence="9">
    <location>
        <begin position="84"/>
        <end position="152"/>
    </location>
</feature>
<dbReference type="Pfam" id="PF22692">
    <property type="entry name" value="LlgE_F_G_D1"/>
    <property type="match status" value="1"/>
</dbReference>